<evidence type="ECO:0000313" key="1">
    <source>
        <dbReference type="EMBL" id="ESA07072.1"/>
    </source>
</evidence>
<protein>
    <submittedName>
        <fullName evidence="1">Uncharacterized protein</fullName>
    </submittedName>
</protein>
<accession>U9TI18</accession>
<proteinExistence type="predicted"/>
<reference evidence="1" key="1">
    <citation type="submission" date="2013-07" db="EMBL/GenBank/DDBJ databases">
        <title>The genome of an arbuscular mycorrhizal fungus provides insights into the evolution of the oldest plant symbiosis.</title>
        <authorList>
            <consortium name="DOE Joint Genome Institute"/>
            <person name="Tisserant E."/>
            <person name="Malbreil M."/>
            <person name="Kuo A."/>
            <person name="Kohler A."/>
            <person name="Symeonidi A."/>
            <person name="Balestrini R."/>
            <person name="Charron P."/>
            <person name="Duensing N."/>
            <person name="Frei-dit-Frey N."/>
            <person name="Gianinazzi-Pearson V."/>
            <person name="Gilbert B."/>
            <person name="Handa Y."/>
            <person name="Hijri M."/>
            <person name="Kaul R."/>
            <person name="Kawaguchi M."/>
            <person name="Krajinski F."/>
            <person name="Lammers P."/>
            <person name="Lapierre D."/>
            <person name="Masclaux F.G."/>
            <person name="Murat C."/>
            <person name="Morin E."/>
            <person name="Ndikumana S."/>
            <person name="Pagni M."/>
            <person name="Petitpierre D."/>
            <person name="Requena N."/>
            <person name="Rosikiewicz P."/>
            <person name="Riley R."/>
            <person name="Saito K."/>
            <person name="San Clemente H."/>
            <person name="Shapiro H."/>
            <person name="van Tuinen D."/>
            <person name="Becard G."/>
            <person name="Bonfante P."/>
            <person name="Paszkowski U."/>
            <person name="Shachar-Hill Y."/>
            <person name="Young J.P."/>
            <person name="Sanders I.R."/>
            <person name="Henrissat B."/>
            <person name="Rensing S.A."/>
            <person name="Grigoriev I.V."/>
            <person name="Corradi N."/>
            <person name="Roux C."/>
            <person name="Martin F."/>
        </authorList>
    </citation>
    <scope>NUCLEOTIDE SEQUENCE</scope>
    <source>
        <strain evidence="1">DAOM 197198</strain>
    </source>
</reference>
<name>U9TI18_RHIID</name>
<dbReference type="HOGENOM" id="CLU_3088436_0_0_1"/>
<dbReference type="AlphaFoldDB" id="U9TI18"/>
<sequence length="52" mass="5886">MHNGKIGKIDCVNVDQDRRARIEDNHTAICNEKIFVNTALASFSAFFNLSFL</sequence>
<organism evidence="1">
    <name type="scientific">Rhizophagus irregularis (strain DAOM 181602 / DAOM 197198 / MUCL 43194)</name>
    <name type="common">Arbuscular mycorrhizal fungus</name>
    <name type="synonym">Glomus intraradices</name>
    <dbReference type="NCBI Taxonomy" id="747089"/>
    <lineage>
        <taxon>Eukaryota</taxon>
        <taxon>Fungi</taxon>
        <taxon>Fungi incertae sedis</taxon>
        <taxon>Mucoromycota</taxon>
        <taxon>Glomeromycotina</taxon>
        <taxon>Glomeromycetes</taxon>
        <taxon>Glomerales</taxon>
        <taxon>Glomeraceae</taxon>
        <taxon>Rhizophagus</taxon>
    </lineage>
</organism>
<dbReference type="EMBL" id="KI290775">
    <property type="protein sequence ID" value="ESA07072.1"/>
    <property type="molecule type" value="Genomic_DNA"/>
</dbReference>
<gene>
    <name evidence="1" type="ORF">GLOINDRAFT_33341</name>
</gene>